<keyword evidence="2" id="KW-0416">Keratin</keyword>
<dbReference type="Proteomes" id="UP000013521">
    <property type="component" value="Unassembled WGS sequence"/>
</dbReference>
<feature type="region of interest" description="Disordered" evidence="1">
    <location>
        <begin position="1"/>
        <end position="23"/>
    </location>
</feature>
<feature type="compositionally biased region" description="Polar residues" evidence="1">
    <location>
        <begin position="164"/>
        <end position="182"/>
    </location>
</feature>
<gene>
    <name evidence="2" type="ORF">UCRNP2_8666</name>
</gene>
<feature type="compositionally biased region" description="Basic and acidic residues" evidence="1">
    <location>
        <begin position="678"/>
        <end position="688"/>
    </location>
</feature>
<dbReference type="OrthoDB" id="5431489at2759"/>
<dbReference type="eggNOG" id="ENOG502T53I">
    <property type="taxonomic scope" value="Eukaryota"/>
</dbReference>
<dbReference type="KEGG" id="npa:UCRNP2_8666"/>
<accession>R1EAZ9</accession>
<name>R1EAZ9_BOTPV</name>
<evidence type="ECO:0000313" key="3">
    <source>
        <dbReference type="Proteomes" id="UP000013521"/>
    </source>
</evidence>
<feature type="compositionally biased region" description="Basic and acidic residues" evidence="1">
    <location>
        <begin position="598"/>
        <end position="614"/>
    </location>
</feature>
<feature type="region of interest" description="Disordered" evidence="1">
    <location>
        <begin position="77"/>
        <end position="192"/>
    </location>
</feature>
<feature type="compositionally biased region" description="Acidic residues" evidence="1">
    <location>
        <begin position="128"/>
        <end position="152"/>
    </location>
</feature>
<reference evidence="3" key="1">
    <citation type="journal article" date="2013" name="Genome Announc.">
        <title>Draft genome sequence of Neofusicoccum parvum isolate UCR-NP2, a fungal vascular pathogen associated with grapevine cankers.</title>
        <authorList>
            <person name="Blanco-Ulate B."/>
            <person name="Rolshausen P."/>
            <person name="Cantu D."/>
        </authorList>
    </citation>
    <scope>NUCLEOTIDE SEQUENCE [LARGE SCALE GENOMIC DNA]</scope>
    <source>
        <strain evidence="3">UCR-NP2</strain>
    </source>
</reference>
<feature type="compositionally biased region" description="Polar residues" evidence="1">
    <location>
        <begin position="429"/>
        <end position="439"/>
    </location>
</feature>
<dbReference type="HOGENOM" id="CLU_340088_0_0_1"/>
<feature type="region of interest" description="Disordered" evidence="1">
    <location>
        <begin position="322"/>
        <end position="342"/>
    </location>
</feature>
<dbReference type="GO" id="GO:0005882">
    <property type="term" value="C:intermediate filament"/>
    <property type="evidence" value="ECO:0007669"/>
    <property type="project" value="UniProtKB-KW"/>
</dbReference>
<feature type="compositionally biased region" description="Basic and acidic residues" evidence="1">
    <location>
        <begin position="551"/>
        <end position="566"/>
    </location>
</feature>
<dbReference type="AlphaFoldDB" id="R1EAZ9"/>
<feature type="compositionally biased region" description="Basic and acidic residues" evidence="1">
    <location>
        <begin position="92"/>
        <end position="108"/>
    </location>
</feature>
<evidence type="ECO:0000313" key="2">
    <source>
        <dbReference type="EMBL" id="EOD44627.1"/>
    </source>
</evidence>
<feature type="compositionally biased region" description="Basic residues" evidence="1">
    <location>
        <begin position="567"/>
        <end position="583"/>
    </location>
</feature>
<feature type="region of interest" description="Disordered" evidence="1">
    <location>
        <begin position="409"/>
        <end position="472"/>
    </location>
</feature>
<proteinExistence type="predicted"/>
<feature type="compositionally biased region" description="Basic and acidic residues" evidence="1">
    <location>
        <begin position="721"/>
        <end position="736"/>
    </location>
</feature>
<dbReference type="EMBL" id="KB916688">
    <property type="protein sequence ID" value="EOD44627.1"/>
    <property type="molecule type" value="Genomic_DNA"/>
</dbReference>
<feature type="compositionally biased region" description="Low complexity" evidence="1">
    <location>
        <begin position="409"/>
        <end position="428"/>
    </location>
</feature>
<feature type="compositionally biased region" description="Low complexity" evidence="1">
    <location>
        <begin position="584"/>
        <end position="597"/>
    </location>
</feature>
<feature type="region of interest" description="Disordered" evidence="1">
    <location>
        <begin position="656"/>
        <end position="835"/>
    </location>
</feature>
<organism evidence="2 3">
    <name type="scientific">Botryosphaeria parva (strain UCR-NP2)</name>
    <name type="common">Grapevine canker fungus</name>
    <name type="synonym">Neofusicoccum parvum</name>
    <dbReference type="NCBI Taxonomy" id="1287680"/>
    <lineage>
        <taxon>Eukaryota</taxon>
        <taxon>Fungi</taxon>
        <taxon>Dikarya</taxon>
        <taxon>Ascomycota</taxon>
        <taxon>Pezizomycotina</taxon>
        <taxon>Dothideomycetes</taxon>
        <taxon>Dothideomycetes incertae sedis</taxon>
        <taxon>Botryosphaeriales</taxon>
        <taxon>Botryosphaeriaceae</taxon>
        <taxon>Neofusicoccum</taxon>
    </lineage>
</organism>
<sequence length="835" mass="90956">MSPSTNQSSNNENQAGPGSLEATISNRAADYPAGFPYAQLYHFVANTDMAPGDLENIFANVLDDFYCTYPEQDSAIASEEQDSITTQDEQDSANRNDDEQDSVTHDNELNSTNPNDDEQDSITHDVDHDELDSVTTEGDELDSIVSNDDELDSTAPQTKELESITPQHSELASFTPQTTELESITPHDSELASFPPRADELALFPPHADELVSFPPRADELASFTSNHGELDSAIPNGGELASIVPNDHEQDVASHEQNEVGQASQPANIIEQAQSSRAFQPTNTTTEQERRYQVFQRANAAQLEQFPSIDELLHEYTARRAEQDVASSEQEQGTTTSEHEQYGQAFLQPTEHVDWRAQIEATFGPIEGMRHSSGVNHAFNSNYRLNFDGRSAASPPAATCRMADIYNPITIPDSPESSPEPPAAATTQPGYQPSTTMSAAGPQAWYQSNHINPADHMSTAAGPPPDWPQVLLPAVADPAAAAAGLGWDESSGGEHDGSSSSSDGDDDDDMSGDGLALAVGGHPTHGGKSRTIQYDSRGAVVNRPSTPPPREARSPRTRKEKEEEKRRKREEKKEKKGKKKASASRPATRSSAANPRGDAEDGRSNTQRDDQRYQARRGQAWSAAERAALEDAMRWVLDAHPRATVTERWELASDRMAASSGVFRGPNAVKIQWGRKGRQDSGVDERRKPKPHRMTTSHQEAGARSSAESKAVAASGQAGREADAKKRAEKEEQQQQRRKRRRVVVDEDEDEEEAPPRPLLKRRRAAPVLSQSPPPGDVDMREAAVEDLPAAAGPAGEGAPAPNTQAQEAADAALARLLQQEEVANTRPRRSRRG</sequence>
<evidence type="ECO:0000256" key="1">
    <source>
        <dbReference type="SAM" id="MobiDB-lite"/>
    </source>
</evidence>
<feature type="region of interest" description="Disordered" evidence="1">
    <location>
        <begin position="486"/>
        <end position="624"/>
    </location>
</feature>
<feature type="compositionally biased region" description="Low complexity" evidence="1">
    <location>
        <begin position="790"/>
        <end position="824"/>
    </location>
</feature>
<protein>
    <submittedName>
        <fullName evidence="2">Putative keratin associated protein 4</fullName>
    </submittedName>
</protein>
<feature type="compositionally biased region" description="Polar residues" evidence="1">
    <location>
        <begin position="326"/>
        <end position="337"/>
    </location>
</feature>